<organism evidence="2 3">
    <name type="scientific">Smittium mucronatum</name>
    <dbReference type="NCBI Taxonomy" id="133383"/>
    <lineage>
        <taxon>Eukaryota</taxon>
        <taxon>Fungi</taxon>
        <taxon>Fungi incertae sedis</taxon>
        <taxon>Zoopagomycota</taxon>
        <taxon>Kickxellomycotina</taxon>
        <taxon>Harpellomycetes</taxon>
        <taxon>Harpellales</taxon>
        <taxon>Legeriomycetaceae</taxon>
        <taxon>Smittium</taxon>
    </lineage>
</organism>
<name>A0A1R0GUV0_9FUNG</name>
<evidence type="ECO:0000313" key="3">
    <source>
        <dbReference type="Proteomes" id="UP000187455"/>
    </source>
</evidence>
<evidence type="ECO:0000256" key="1">
    <source>
        <dbReference type="SAM" id="MobiDB-lite"/>
    </source>
</evidence>
<protein>
    <submittedName>
        <fullName evidence="2">Uncharacterized protein</fullName>
    </submittedName>
</protein>
<proteinExistence type="predicted"/>
<feature type="compositionally biased region" description="Polar residues" evidence="1">
    <location>
        <begin position="61"/>
        <end position="70"/>
    </location>
</feature>
<sequence>MGTVLPERNVPFCMILLMKSPSVNTLLRGARCNNGSFNPQSNKSSNNWEPHLNPDFKRRIQSPNDSLSQSKQFLGFNSSQRNSLFNPELSTETSRTPSFDFSFLPGRRLSNDYIKNEISWRPRDNINSNLSEKSSSTEGDDFSSSDMPEYSSVPYLKFDPASQRSERLSYLGNQISPFDSMSRQPISPQKDDAAALSQNQISHSYIGEYNPFNFSFKNKTSRLPQIDSEYGSTCLPLYLFNPASQLLDLSRYNDFNSHTLNKNPATHKFSQNSFQYKNFKNLEITPQSQELYHGSYTQNIYGHRGLHL</sequence>
<reference evidence="2 3" key="1">
    <citation type="journal article" date="2016" name="Mol. Biol. Evol.">
        <title>Genome-Wide Survey of Gut Fungi (Harpellales) Reveals the First Horizontally Transferred Ubiquitin Gene from a Mosquito Host.</title>
        <authorList>
            <person name="Wang Y."/>
            <person name="White M.M."/>
            <person name="Kvist S."/>
            <person name="Moncalvo J.M."/>
        </authorList>
    </citation>
    <scope>NUCLEOTIDE SEQUENCE [LARGE SCALE GENOMIC DNA]</scope>
    <source>
        <strain evidence="2 3">ALG-7-W6</strain>
    </source>
</reference>
<dbReference type="AlphaFoldDB" id="A0A1R0GUV0"/>
<comment type="caution">
    <text evidence="2">The sequence shown here is derived from an EMBL/GenBank/DDBJ whole genome shotgun (WGS) entry which is preliminary data.</text>
</comment>
<accession>A0A1R0GUV0</accession>
<feature type="region of interest" description="Disordered" evidence="1">
    <location>
        <begin position="36"/>
        <end position="70"/>
    </location>
</feature>
<gene>
    <name evidence="2" type="ORF">AYI68_g5273</name>
</gene>
<dbReference type="EMBL" id="LSSL01003309">
    <property type="protein sequence ID" value="OLY80628.1"/>
    <property type="molecule type" value="Genomic_DNA"/>
</dbReference>
<evidence type="ECO:0000313" key="2">
    <source>
        <dbReference type="EMBL" id="OLY80628.1"/>
    </source>
</evidence>
<feature type="region of interest" description="Disordered" evidence="1">
    <location>
        <begin position="124"/>
        <end position="147"/>
    </location>
</feature>
<dbReference type="Proteomes" id="UP000187455">
    <property type="component" value="Unassembled WGS sequence"/>
</dbReference>
<feature type="compositionally biased region" description="Polar residues" evidence="1">
    <location>
        <begin position="36"/>
        <end position="48"/>
    </location>
</feature>
<keyword evidence="3" id="KW-1185">Reference proteome</keyword>